<keyword evidence="4 14" id="KW-0276">Fatty acid metabolism</keyword>
<sequence length="655" mass="73393">MQAQDLIRHFRVPDLGDMRQYVQSLPTNILMGMGGFAAITTYWYATRPKALKPPCDLTMQSVEIEGGEYARRSILLDDDKLMTHFYNDARTMYEVFLRGIKMSNNGPCLGSRKPKQPYEWLSYQEVADRAEMIGSALLHRGHSQAGDKYIGIFAQNRPEWTISELACYTYSLVAVPLYDTLGAEAISYIIDKALLSTVICDVVEKARTILDCVSGREHSIKTIVLMEAFESELTARAQKEGIQIISLKELEATGKANHKRPMPPKPEDLALICFTSGTTGNPKGAMLTHGNVISNCAGFIRITEIHCMLHHDDIHISYLPLAHMFDRCVILVHGARIGYFQGDIRMLMDDLKTLKPTVFPVVPRLLNRMFDKIFGQANTPLKRWLLDFATRRKESELRSGVVRKDSMWDKLIFSKVQASLGGCVRLMITGAAPVSPTVLTFLRAALGCQFYEGYGQTECTAGCSMSMPGDWTAGHVGAPLPCNYVKLVDVTDMNYRAASGEGENGTLKIIDRKKHIFKLAQGEYIAPEKIENVYIQSDPVAQIFVHGDSLQACLVGIVVPDPDFLPGWAKNRGLEGSYTDLCKSKELKNAILEDLVRLGKEAGLKSFEQVRDIVLQPEMFSVQNGLLTPTLKAKRTELRNYFREHIDQLYARIKM</sequence>
<evidence type="ECO:0000256" key="10">
    <source>
        <dbReference type="ARBA" id="ARBA00024532"/>
    </source>
</evidence>
<dbReference type="PANTHER" id="PTHR43272:SF28">
    <property type="entry name" value="LONG-CHAIN-FATTY-ACID--COA LIGASE 1"/>
    <property type="match status" value="1"/>
</dbReference>
<comment type="catalytic activity">
    <reaction evidence="8">
        <text>a long-chain fatty acid + ATP + CoA = a long-chain fatty acyl-CoA + AMP + diphosphate</text>
        <dbReference type="Rhea" id="RHEA:15421"/>
        <dbReference type="ChEBI" id="CHEBI:30616"/>
        <dbReference type="ChEBI" id="CHEBI:33019"/>
        <dbReference type="ChEBI" id="CHEBI:57287"/>
        <dbReference type="ChEBI" id="CHEBI:57560"/>
        <dbReference type="ChEBI" id="CHEBI:83139"/>
        <dbReference type="ChEBI" id="CHEBI:456215"/>
        <dbReference type="EC" id="6.2.1.3"/>
    </reaction>
    <physiologicalReaction direction="left-to-right" evidence="8">
        <dbReference type="Rhea" id="RHEA:15422"/>
    </physiologicalReaction>
</comment>
<evidence type="ECO:0000259" key="16">
    <source>
        <dbReference type="Pfam" id="PF00501"/>
    </source>
</evidence>
<proteinExistence type="inferred from homology"/>
<dbReference type="EC" id="6.2.1.3" evidence="14"/>
<keyword evidence="2 14" id="KW-0436">Ligase</keyword>
<evidence type="ECO:0000256" key="8">
    <source>
        <dbReference type="ARBA" id="ARBA00024484"/>
    </source>
</evidence>
<evidence type="ECO:0000256" key="2">
    <source>
        <dbReference type="ARBA" id="ARBA00022598"/>
    </source>
</evidence>
<feature type="domain" description="AMP-dependent synthetase/ligase" evidence="16">
    <location>
        <begin position="117"/>
        <end position="503"/>
    </location>
</feature>
<comment type="catalytic activity">
    <reaction evidence="13">
        <text>hexadecanoate + ATP + CoA = hexadecanoyl-CoA + AMP + diphosphate</text>
        <dbReference type="Rhea" id="RHEA:30751"/>
        <dbReference type="ChEBI" id="CHEBI:7896"/>
        <dbReference type="ChEBI" id="CHEBI:30616"/>
        <dbReference type="ChEBI" id="CHEBI:33019"/>
        <dbReference type="ChEBI" id="CHEBI:57287"/>
        <dbReference type="ChEBI" id="CHEBI:57379"/>
        <dbReference type="ChEBI" id="CHEBI:456215"/>
    </reaction>
    <physiologicalReaction direction="left-to-right" evidence="13">
        <dbReference type="Rhea" id="RHEA:30752"/>
    </physiologicalReaction>
</comment>
<dbReference type="GO" id="GO:0005524">
    <property type="term" value="F:ATP binding"/>
    <property type="evidence" value="ECO:0007669"/>
    <property type="project" value="UniProtKB-KW"/>
</dbReference>
<keyword evidence="15" id="KW-1133">Transmembrane helix</keyword>
<dbReference type="InterPro" id="IPR020845">
    <property type="entry name" value="AMP-binding_CS"/>
</dbReference>
<dbReference type="PROSITE" id="PS00455">
    <property type="entry name" value="AMP_BINDING"/>
    <property type="match status" value="1"/>
</dbReference>
<evidence type="ECO:0000256" key="6">
    <source>
        <dbReference type="ARBA" id="ARBA00023098"/>
    </source>
</evidence>
<dbReference type="Gene3D" id="3.40.50.12780">
    <property type="entry name" value="N-terminal domain of ligase-like"/>
    <property type="match status" value="1"/>
</dbReference>
<dbReference type="PANTHER" id="PTHR43272">
    <property type="entry name" value="LONG-CHAIN-FATTY-ACID--COA LIGASE"/>
    <property type="match status" value="1"/>
</dbReference>
<evidence type="ECO:0000256" key="3">
    <source>
        <dbReference type="ARBA" id="ARBA00022741"/>
    </source>
</evidence>
<evidence type="ECO:0000256" key="5">
    <source>
        <dbReference type="ARBA" id="ARBA00022840"/>
    </source>
</evidence>
<dbReference type="Pfam" id="PF00501">
    <property type="entry name" value="AMP-binding"/>
    <property type="match status" value="1"/>
</dbReference>
<evidence type="ECO:0000256" key="9">
    <source>
        <dbReference type="ARBA" id="ARBA00024495"/>
    </source>
</evidence>
<keyword evidence="15" id="KW-0472">Membrane</keyword>
<dbReference type="GO" id="GO:0005783">
    <property type="term" value="C:endoplasmic reticulum"/>
    <property type="evidence" value="ECO:0007669"/>
    <property type="project" value="TreeGrafter"/>
</dbReference>
<comment type="similarity">
    <text evidence="1 14">Belongs to the ATP-dependent AMP-binding enzyme family.</text>
</comment>
<reference evidence="17" key="1">
    <citation type="submission" date="2025-08" db="UniProtKB">
        <authorList>
            <consortium name="Ensembl"/>
        </authorList>
    </citation>
    <scope>IDENTIFICATION</scope>
</reference>
<dbReference type="GO" id="GO:0047676">
    <property type="term" value="F:arachidonate-CoA ligase activity"/>
    <property type="evidence" value="ECO:0007669"/>
    <property type="project" value="UniProtKB-EC"/>
</dbReference>
<dbReference type="CDD" id="cd05927">
    <property type="entry name" value="LC-FACS_euk"/>
    <property type="match status" value="1"/>
</dbReference>
<keyword evidence="6 14" id="KW-0443">Lipid metabolism</keyword>
<evidence type="ECO:0000256" key="13">
    <source>
        <dbReference type="ARBA" id="ARBA00049139"/>
    </source>
</evidence>
<name>A0A8B9HI02_ASTMX</name>
<evidence type="ECO:0000256" key="12">
    <source>
        <dbReference type="ARBA" id="ARBA00024565"/>
    </source>
</evidence>
<comment type="catalytic activity">
    <reaction evidence="12">
        <text>(E)-hexadec-2-enoate + ATP + CoA = (2E)-hexadecenoyl-CoA + AMP + diphosphate</text>
        <dbReference type="Rhea" id="RHEA:36139"/>
        <dbReference type="ChEBI" id="CHEBI:30616"/>
        <dbReference type="ChEBI" id="CHEBI:33019"/>
        <dbReference type="ChEBI" id="CHEBI:57287"/>
        <dbReference type="ChEBI" id="CHEBI:61526"/>
        <dbReference type="ChEBI" id="CHEBI:72745"/>
        <dbReference type="ChEBI" id="CHEBI:456215"/>
    </reaction>
    <physiologicalReaction direction="left-to-right" evidence="12">
        <dbReference type="Rhea" id="RHEA:36140"/>
    </physiologicalReaction>
</comment>
<dbReference type="Ensembl" id="ENSAMXT00005015145.1">
    <property type="protein sequence ID" value="ENSAMXP00005013670.1"/>
    <property type="gene ID" value="ENSAMXG00005004363.1"/>
</dbReference>
<dbReference type="InterPro" id="IPR042099">
    <property type="entry name" value="ANL_N_sf"/>
</dbReference>
<evidence type="ECO:0000313" key="18">
    <source>
        <dbReference type="Proteomes" id="UP000694621"/>
    </source>
</evidence>
<comment type="catalytic activity">
    <reaction evidence="7">
        <text>5-hydroxy-(6E,8Z,11Z,14Z)-eicosatetraenoate + ATP + CoA = 5-hydroxy-(6E,8Z,11Z,14Z)-eicosatetraenoyl-CoA + AMP + diphosphate</text>
        <dbReference type="Rhea" id="RHEA:52108"/>
        <dbReference type="ChEBI" id="CHEBI:30616"/>
        <dbReference type="ChEBI" id="CHEBI:33019"/>
        <dbReference type="ChEBI" id="CHEBI:57287"/>
        <dbReference type="ChEBI" id="CHEBI:65341"/>
        <dbReference type="ChEBI" id="CHEBI:136407"/>
        <dbReference type="ChEBI" id="CHEBI:456215"/>
    </reaction>
    <physiologicalReaction direction="left-to-right" evidence="7">
        <dbReference type="Rhea" id="RHEA:52109"/>
    </physiologicalReaction>
</comment>
<accession>A0A8B9HI02</accession>
<comment type="function">
    <text evidence="14">Catalyzes the conversion of long-chain fatty acids to their active form acyl-CoAs for both synthesis of cellular lipids, and degradation via beta-oxidation.</text>
</comment>
<evidence type="ECO:0000256" key="4">
    <source>
        <dbReference type="ARBA" id="ARBA00022832"/>
    </source>
</evidence>
<dbReference type="GO" id="GO:0016020">
    <property type="term" value="C:membrane"/>
    <property type="evidence" value="ECO:0007669"/>
    <property type="project" value="TreeGrafter"/>
</dbReference>
<keyword evidence="3 14" id="KW-0547">Nucleotide-binding</keyword>
<dbReference type="InterPro" id="IPR045311">
    <property type="entry name" value="LC-FACS_euk"/>
</dbReference>
<organism evidence="17 18">
    <name type="scientific">Astyanax mexicanus</name>
    <name type="common">Blind cave fish</name>
    <name type="synonym">Astyanax fasciatus mexicanus</name>
    <dbReference type="NCBI Taxonomy" id="7994"/>
    <lineage>
        <taxon>Eukaryota</taxon>
        <taxon>Metazoa</taxon>
        <taxon>Chordata</taxon>
        <taxon>Craniata</taxon>
        <taxon>Vertebrata</taxon>
        <taxon>Euteleostomi</taxon>
        <taxon>Actinopterygii</taxon>
        <taxon>Neopterygii</taxon>
        <taxon>Teleostei</taxon>
        <taxon>Ostariophysi</taxon>
        <taxon>Characiformes</taxon>
        <taxon>Characoidei</taxon>
        <taxon>Acestrorhamphidae</taxon>
        <taxon>Acestrorhamphinae</taxon>
        <taxon>Astyanax</taxon>
    </lineage>
</organism>
<comment type="catalytic activity">
    <reaction evidence="11">
        <text>(5Z,8Z,11Z,14Z)-eicosatetraenoate + ATP + CoA = (5Z,8Z,11Z,14Z)-eicosatetraenoyl-CoA + AMP + diphosphate</text>
        <dbReference type="Rhea" id="RHEA:19713"/>
        <dbReference type="ChEBI" id="CHEBI:30616"/>
        <dbReference type="ChEBI" id="CHEBI:32395"/>
        <dbReference type="ChEBI" id="CHEBI:33019"/>
        <dbReference type="ChEBI" id="CHEBI:57287"/>
        <dbReference type="ChEBI" id="CHEBI:57368"/>
        <dbReference type="ChEBI" id="CHEBI:456215"/>
        <dbReference type="EC" id="6.2.1.15"/>
    </reaction>
    <physiologicalReaction direction="left-to-right" evidence="11">
        <dbReference type="Rhea" id="RHEA:19714"/>
    </physiologicalReaction>
</comment>
<evidence type="ECO:0000313" key="17">
    <source>
        <dbReference type="Ensembl" id="ENSAMXP00005013670.1"/>
    </source>
</evidence>
<evidence type="ECO:0000256" key="11">
    <source>
        <dbReference type="ARBA" id="ARBA00024548"/>
    </source>
</evidence>
<evidence type="ECO:0000256" key="15">
    <source>
        <dbReference type="SAM" id="Phobius"/>
    </source>
</evidence>
<dbReference type="SUPFAM" id="SSF56801">
    <property type="entry name" value="Acetyl-CoA synthetase-like"/>
    <property type="match status" value="1"/>
</dbReference>
<dbReference type="Proteomes" id="UP000694621">
    <property type="component" value="Unplaced"/>
</dbReference>
<protein>
    <recommendedName>
        <fullName evidence="14">Long-chain-fatty-acid--CoA ligase</fullName>
        <ecNumber evidence="14">6.2.1.3</ecNumber>
    </recommendedName>
</protein>
<dbReference type="InterPro" id="IPR000873">
    <property type="entry name" value="AMP-dep_synth/lig_dom"/>
</dbReference>
<keyword evidence="5 14" id="KW-0067">ATP-binding</keyword>
<dbReference type="AlphaFoldDB" id="A0A8B9HI02"/>
<feature type="transmembrane region" description="Helical" evidence="15">
    <location>
        <begin position="21"/>
        <end position="45"/>
    </location>
</feature>
<comment type="catalytic activity">
    <reaction evidence="10">
        <text>15-hydroxy-(5Z,8Z,11Z,13E)-eicosatetraenoate + ATP + CoA = 15-hydroxy-(5Z,8Z,11Z,13E)-eicosatetraenoyl-CoA + AMP + diphosphate</text>
        <dbReference type="Rhea" id="RHEA:52116"/>
        <dbReference type="ChEBI" id="CHEBI:30616"/>
        <dbReference type="ChEBI" id="CHEBI:33019"/>
        <dbReference type="ChEBI" id="CHEBI:57287"/>
        <dbReference type="ChEBI" id="CHEBI:78832"/>
        <dbReference type="ChEBI" id="CHEBI:136409"/>
        <dbReference type="ChEBI" id="CHEBI:456215"/>
    </reaction>
    <physiologicalReaction direction="left-to-right" evidence="10">
        <dbReference type="Rhea" id="RHEA:52117"/>
    </physiologicalReaction>
</comment>
<evidence type="ECO:0000256" key="14">
    <source>
        <dbReference type="RuleBase" id="RU369030"/>
    </source>
</evidence>
<evidence type="ECO:0000256" key="1">
    <source>
        <dbReference type="ARBA" id="ARBA00006432"/>
    </source>
</evidence>
<comment type="catalytic activity">
    <reaction evidence="9">
        <text>12-hydroxy-(5Z,8Z,10E,14Z)-eicosatetraenoate + ATP + CoA = 12-hydroxy-(5Z,8Z,10E,14Z)-eicosatetraenoyl-CoA + AMP + diphosphate</text>
        <dbReference type="Rhea" id="RHEA:52112"/>
        <dbReference type="ChEBI" id="CHEBI:30616"/>
        <dbReference type="ChEBI" id="CHEBI:33019"/>
        <dbReference type="ChEBI" id="CHEBI:57287"/>
        <dbReference type="ChEBI" id="CHEBI:90718"/>
        <dbReference type="ChEBI" id="CHEBI:136408"/>
        <dbReference type="ChEBI" id="CHEBI:456215"/>
    </reaction>
    <physiologicalReaction direction="left-to-right" evidence="9">
        <dbReference type="Rhea" id="RHEA:52113"/>
    </physiologicalReaction>
</comment>
<evidence type="ECO:0000256" key="7">
    <source>
        <dbReference type="ARBA" id="ARBA00024469"/>
    </source>
</evidence>
<keyword evidence="15" id="KW-0812">Transmembrane</keyword>